<dbReference type="SMART" id="SM00042">
    <property type="entry name" value="CUB"/>
    <property type="match status" value="1"/>
</dbReference>
<evidence type="ECO:0000259" key="3">
    <source>
        <dbReference type="PROSITE" id="PS01180"/>
    </source>
</evidence>
<name>A0A8J2EEG5_COTCN</name>
<dbReference type="PANTHER" id="PTHR47537">
    <property type="entry name" value="CUBILIN"/>
    <property type="match status" value="1"/>
</dbReference>
<reference evidence="4" key="1">
    <citation type="submission" date="2021-04" db="EMBL/GenBank/DDBJ databases">
        <authorList>
            <person name="Chebbi M.A.C M."/>
        </authorList>
    </citation>
    <scope>NUCLEOTIDE SEQUENCE</scope>
</reference>
<protein>
    <submittedName>
        <fullName evidence="4">Similar to Neto2: Neuropilin and tolloid-like protein 2 (Mus musculus)</fullName>
    </submittedName>
</protein>
<gene>
    <name evidence="4" type="ORF">HICCMSTLAB_LOCUS2048</name>
</gene>
<dbReference type="Pfam" id="PF00431">
    <property type="entry name" value="CUB"/>
    <property type="match status" value="2"/>
</dbReference>
<dbReference type="Gene3D" id="2.60.120.290">
    <property type="entry name" value="Spermadhesin, CUB domain"/>
    <property type="match status" value="2"/>
</dbReference>
<dbReference type="EMBL" id="CAJNRD030001116">
    <property type="protein sequence ID" value="CAG5076067.1"/>
    <property type="molecule type" value="Genomic_DNA"/>
</dbReference>
<comment type="caution">
    <text evidence="2">Lacks conserved residue(s) required for the propagation of feature annotation.</text>
</comment>
<dbReference type="InterPro" id="IPR035914">
    <property type="entry name" value="Sperma_CUB_dom_sf"/>
</dbReference>
<evidence type="ECO:0000256" key="2">
    <source>
        <dbReference type="PROSITE-ProRule" id="PRU00059"/>
    </source>
</evidence>
<keyword evidence="1" id="KW-1015">Disulfide bond</keyword>
<evidence type="ECO:0000313" key="5">
    <source>
        <dbReference type="Proteomes" id="UP000786811"/>
    </source>
</evidence>
<proteinExistence type="predicted"/>
<evidence type="ECO:0000256" key="1">
    <source>
        <dbReference type="ARBA" id="ARBA00023157"/>
    </source>
</evidence>
<accession>A0A8J2EEG5</accession>
<sequence length="160" mass="17592">MFGIVLTKLSCPTSLGCIIDNPASLFRTSGQLLPGTMCDHQFISSQITKQHGRFYSPHYPSSYPKNCRCTYLFRASCLNKADLIRIHDGTHSQAPTIAVLCNEATEIEVLSTGPNLYIEFVANSEWPGQGFKAAFQFQPIDDINTEKGLKSGRSKGTGEV</sequence>
<organism evidence="4 5">
    <name type="scientific">Cotesia congregata</name>
    <name type="common">Parasitoid wasp</name>
    <name type="synonym">Apanteles congregatus</name>
    <dbReference type="NCBI Taxonomy" id="51543"/>
    <lineage>
        <taxon>Eukaryota</taxon>
        <taxon>Metazoa</taxon>
        <taxon>Ecdysozoa</taxon>
        <taxon>Arthropoda</taxon>
        <taxon>Hexapoda</taxon>
        <taxon>Insecta</taxon>
        <taxon>Pterygota</taxon>
        <taxon>Neoptera</taxon>
        <taxon>Endopterygota</taxon>
        <taxon>Hymenoptera</taxon>
        <taxon>Apocrita</taxon>
        <taxon>Ichneumonoidea</taxon>
        <taxon>Braconidae</taxon>
        <taxon>Microgastrinae</taxon>
        <taxon>Cotesia</taxon>
    </lineage>
</organism>
<keyword evidence="5" id="KW-1185">Reference proteome</keyword>
<dbReference type="AlphaFoldDB" id="A0A8J2EEG5"/>
<dbReference type="InterPro" id="IPR053207">
    <property type="entry name" value="Non-NMDA_GluR_Accessory"/>
</dbReference>
<evidence type="ECO:0000313" key="4">
    <source>
        <dbReference type="EMBL" id="CAG5076067.1"/>
    </source>
</evidence>
<dbReference type="PANTHER" id="PTHR47537:SF2">
    <property type="entry name" value="CUBILIN"/>
    <property type="match status" value="1"/>
</dbReference>
<dbReference type="PROSITE" id="PS01180">
    <property type="entry name" value="CUB"/>
    <property type="match status" value="1"/>
</dbReference>
<dbReference type="Proteomes" id="UP000786811">
    <property type="component" value="Unassembled WGS sequence"/>
</dbReference>
<dbReference type="CDD" id="cd00041">
    <property type="entry name" value="CUB"/>
    <property type="match status" value="1"/>
</dbReference>
<comment type="caution">
    <text evidence="4">The sequence shown here is derived from an EMBL/GenBank/DDBJ whole genome shotgun (WGS) entry which is preliminary data.</text>
</comment>
<feature type="domain" description="CUB" evidence="3">
    <location>
        <begin position="38"/>
        <end position="138"/>
    </location>
</feature>
<dbReference type="InterPro" id="IPR000859">
    <property type="entry name" value="CUB_dom"/>
</dbReference>
<dbReference type="GO" id="GO:0005886">
    <property type="term" value="C:plasma membrane"/>
    <property type="evidence" value="ECO:0007669"/>
    <property type="project" value="TreeGrafter"/>
</dbReference>
<dbReference type="OrthoDB" id="6369184at2759"/>
<dbReference type="SUPFAM" id="SSF49854">
    <property type="entry name" value="Spermadhesin, CUB domain"/>
    <property type="match status" value="1"/>
</dbReference>